<sequence>MPSGRFKPFVEHPLADLKPLALPIPQAPSNCSLLKDCPPDTSSSPFDSTMEVITRVSKSDGQNWVGFFYCQAFWVSVLGEAFHLSRCYYCAILNLRVS</sequence>
<accession>A0A2P5CD33</accession>
<gene>
    <name evidence="1" type="ORF">PanWU01x14_162630</name>
</gene>
<evidence type="ECO:0000313" key="2">
    <source>
        <dbReference type="Proteomes" id="UP000237105"/>
    </source>
</evidence>
<dbReference type="Proteomes" id="UP000237105">
    <property type="component" value="Unassembled WGS sequence"/>
</dbReference>
<comment type="caution">
    <text evidence="1">The sequence shown here is derived from an EMBL/GenBank/DDBJ whole genome shotgun (WGS) entry which is preliminary data.</text>
</comment>
<protein>
    <submittedName>
        <fullName evidence="1">Uncharacterized protein</fullName>
    </submittedName>
</protein>
<keyword evidence="2" id="KW-1185">Reference proteome</keyword>
<name>A0A2P5CD33_PARAD</name>
<dbReference type="AlphaFoldDB" id="A0A2P5CD33"/>
<organism evidence="1 2">
    <name type="scientific">Parasponia andersonii</name>
    <name type="common">Sponia andersonii</name>
    <dbReference type="NCBI Taxonomy" id="3476"/>
    <lineage>
        <taxon>Eukaryota</taxon>
        <taxon>Viridiplantae</taxon>
        <taxon>Streptophyta</taxon>
        <taxon>Embryophyta</taxon>
        <taxon>Tracheophyta</taxon>
        <taxon>Spermatophyta</taxon>
        <taxon>Magnoliopsida</taxon>
        <taxon>eudicotyledons</taxon>
        <taxon>Gunneridae</taxon>
        <taxon>Pentapetalae</taxon>
        <taxon>rosids</taxon>
        <taxon>fabids</taxon>
        <taxon>Rosales</taxon>
        <taxon>Cannabaceae</taxon>
        <taxon>Parasponia</taxon>
    </lineage>
</organism>
<dbReference type="EMBL" id="JXTB01000144">
    <property type="protein sequence ID" value="PON58948.1"/>
    <property type="molecule type" value="Genomic_DNA"/>
</dbReference>
<reference evidence="2" key="1">
    <citation type="submission" date="2016-06" db="EMBL/GenBank/DDBJ databases">
        <title>Parallel loss of symbiosis genes in relatives of nitrogen-fixing non-legume Parasponia.</title>
        <authorList>
            <person name="Van Velzen R."/>
            <person name="Holmer R."/>
            <person name="Bu F."/>
            <person name="Rutten L."/>
            <person name="Van Zeijl A."/>
            <person name="Liu W."/>
            <person name="Santuari L."/>
            <person name="Cao Q."/>
            <person name="Sharma T."/>
            <person name="Shen D."/>
            <person name="Roswanjaya Y."/>
            <person name="Wardhani T."/>
            <person name="Kalhor M.S."/>
            <person name="Jansen J."/>
            <person name="Van den Hoogen J."/>
            <person name="Gungor B."/>
            <person name="Hartog M."/>
            <person name="Hontelez J."/>
            <person name="Verver J."/>
            <person name="Yang W.-C."/>
            <person name="Schijlen E."/>
            <person name="Repin R."/>
            <person name="Schilthuizen M."/>
            <person name="Schranz E."/>
            <person name="Heidstra R."/>
            <person name="Miyata K."/>
            <person name="Fedorova E."/>
            <person name="Kohlen W."/>
            <person name="Bisseling T."/>
            <person name="Smit S."/>
            <person name="Geurts R."/>
        </authorList>
    </citation>
    <scope>NUCLEOTIDE SEQUENCE [LARGE SCALE GENOMIC DNA]</scope>
    <source>
        <strain evidence="2">cv. WU1-14</strain>
    </source>
</reference>
<proteinExistence type="predicted"/>
<evidence type="ECO:0000313" key="1">
    <source>
        <dbReference type="EMBL" id="PON58948.1"/>
    </source>
</evidence>
<dbReference type="OrthoDB" id="10517519at2759"/>